<evidence type="ECO:0000256" key="4">
    <source>
        <dbReference type="PROSITE-ProRule" id="PRU00169"/>
    </source>
</evidence>
<feature type="transmembrane region" description="Helical" evidence="5">
    <location>
        <begin position="108"/>
        <end position="129"/>
    </location>
</feature>
<feature type="domain" description="PAC" evidence="8">
    <location>
        <begin position="272"/>
        <end position="324"/>
    </location>
</feature>
<keyword evidence="3 4" id="KW-0597">Phosphoprotein</keyword>
<dbReference type="PRINTS" id="PR00344">
    <property type="entry name" value="BCTRLSENSOR"/>
</dbReference>
<evidence type="ECO:0000259" key="6">
    <source>
        <dbReference type="PROSITE" id="PS50109"/>
    </source>
</evidence>
<sequence length="712" mass="76464">MSQRAESHIDTLAQISSVHISQQAERQDLDTIQKVLNQLVASDDLVGARVSGLSPDDMIAGLSDDIALPVMASAALGHTVNGTYQPLGMLTLYGSLGSARQDSMLRAFFILCIAGLCTVLIALMIIVMLSRSVMRPLTEIDQWLRDLDPSRPDAAARFSTTSQRHMIAPLRHVVDAIESLRARITQSDQLTRQQQKELTRAVDIARLGYASYDVTQRRFTGCDAAFAEMLGLSVDEILTADGFDLARSDLLLDFDEESSAERHAALARGETVTATYRIMLRSGKIRIVRAIIEPVPGPDDSPPMLELVAQDVTEMHLAEQRANQAEHMSTLGNLTGGVAHDFNNLLAIISGNIELTELSQSEAERAEYIDNALSAVARGAALTQQLLAFARNQPLSPAEIDPHSFLTSVLPRLRKAVGAAITIKVPVETGGWTLHADATQLEASLVNLALNAADAMPEGGILTITIDNREIDRFQARQIPGSEPGEYVSIEVADTGEGMSPAVAAKAFDPFFTTKSVGRGTGMGLAMVLGFAQQSGGFATLNTIEGRGTAVRICLPRAQVQATFGISPGETGPEGCTRGRAALKDRHVLLIEDEDQLRILYAGQLEAMGCRVTQTTSAVHALVTARKIDPPDIILSDIVLPGGSNGIELAETLVQFFPDAKVIFVSGFSENAMLNNGMLAAGGVLLQKPFGRSKLETTLVNAILQQTRTVDL</sequence>
<dbReference type="SMART" id="SM00387">
    <property type="entry name" value="HATPase_c"/>
    <property type="match status" value="1"/>
</dbReference>
<dbReference type="RefSeq" id="WP_258293696.1">
    <property type="nucleotide sequence ID" value="NZ_JANKJG010000003.1"/>
</dbReference>
<dbReference type="InterPro" id="IPR036097">
    <property type="entry name" value="HisK_dim/P_sf"/>
</dbReference>
<keyword evidence="5" id="KW-0472">Membrane</keyword>
<keyword evidence="5" id="KW-0812">Transmembrane</keyword>
<evidence type="ECO:0000256" key="3">
    <source>
        <dbReference type="ARBA" id="ARBA00022553"/>
    </source>
</evidence>
<dbReference type="EMBL" id="JANKJG010000003">
    <property type="protein sequence ID" value="MCR8826026.1"/>
    <property type="molecule type" value="Genomic_DNA"/>
</dbReference>
<dbReference type="InterPro" id="IPR000700">
    <property type="entry name" value="PAS-assoc_C"/>
</dbReference>
<dbReference type="CDD" id="cd00130">
    <property type="entry name" value="PAS"/>
    <property type="match status" value="1"/>
</dbReference>
<dbReference type="PANTHER" id="PTHR43065">
    <property type="entry name" value="SENSOR HISTIDINE KINASE"/>
    <property type="match status" value="1"/>
</dbReference>
<dbReference type="PROSITE" id="PS50109">
    <property type="entry name" value="HIS_KIN"/>
    <property type="match status" value="1"/>
</dbReference>
<dbReference type="EC" id="2.7.13.3" evidence="2"/>
<evidence type="ECO:0000256" key="5">
    <source>
        <dbReference type="SAM" id="Phobius"/>
    </source>
</evidence>
<name>A0ABT1YYU6_9RHOB</name>
<dbReference type="SUPFAM" id="SSF55874">
    <property type="entry name" value="ATPase domain of HSP90 chaperone/DNA topoisomerase II/histidine kinase"/>
    <property type="match status" value="1"/>
</dbReference>
<protein>
    <recommendedName>
        <fullName evidence="2">histidine kinase</fullName>
        <ecNumber evidence="2">2.7.13.3</ecNumber>
    </recommendedName>
</protein>
<comment type="catalytic activity">
    <reaction evidence="1">
        <text>ATP + protein L-histidine = ADP + protein N-phospho-L-histidine.</text>
        <dbReference type="EC" id="2.7.13.3"/>
    </reaction>
</comment>
<dbReference type="Pfam" id="PF00072">
    <property type="entry name" value="Response_reg"/>
    <property type="match status" value="1"/>
</dbReference>
<dbReference type="InterPro" id="IPR035965">
    <property type="entry name" value="PAS-like_dom_sf"/>
</dbReference>
<dbReference type="Proteomes" id="UP001165396">
    <property type="component" value="Unassembled WGS sequence"/>
</dbReference>
<dbReference type="PROSITE" id="PS50110">
    <property type="entry name" value="RESPONSE_REGULATORY"/>
    <property type="match status" value="1"/>
</dbReference>
<dbReference type="SMART" id="SM00448">
    <property type="entry name" value="REC"/>
    <property type="match status" value="1"/>
</dbReference>
<evidence type="ECO:0000256" key="1">
    <source>
        <dbReference type="ARBA" id="ARBA00000085"/>
    </source>
</evidence>
<dbReference type="SUPFAM" id="SSF55785">
    <property type="entry name" value="PYP-like sensor domain (PAS domain)"/>
    <property type="match status" value="1"/>
</dbReference>
<dbReference type="InterPro" id="IPR005467">
    <property type="entry name" value="His_kinase_dom"/>
</dbReference>
<evidence type="ECO:0000313" key="9">
    <source>
        <dbReference type="EMBL" id="MCR8826026.1"/>
    </source>
</evidence>
<evidence type="ECO:0000259" key="7">
    <source>
        <dbReference type="PROSITE" id="PS50110"/>
    </source>
</evidence>
<dbReference type="InterPro" id="IPR036890">
    <property type="entry name" value="HATPase_C_sf"/>
</dbReference>
<dbReference type="InterPro" id="IPR003594">
    <property type="entry name" value="HATPase_dom"/>
</dbReference>
<reference evidence="9" key="1">
    <citation type="submission" date="2022-07" db="EMBL/GenBank/DDBJ databases">
        <title>Pseudosulfitobacter sp. strain AP-MA-4, whole genome sequence.</title>
        <authorList>
            <person name="Jiang Y."/>
        </authorList>
    </citation>
    <scope>NUCLEOTIDE SEQUENCE</scope>
    <source>
        <strain evidence="9">AP-MA-4</strain>
    </source>
</reference>
<accession>A0ABT1YYU6</accession>
<dbReference type="Pfam" id="PF00512">
    <property type="entry name" value="HisKA"/>
    <property type="match status" value="1"/>
</dbReference>
<dbReference type="InterPro" id="IPR000014">
    <property type="entry name" value="PAS"/>
</dbReference>
<feature type="domain" description="Response regulatory" evidence="7">
    <location>
        <begin position="587"/>
        <end position="703"/>
    </location>
</feature>
<gene>
    <name evidence="9" type="ORF">NTA49_05705</name>
</gene>
<dbReference type="PROSITE" id="PS50113">
    <property type="entry name" value="PAC"/>
    <property type="match status" value="1"/>
</dbReference>
<comment type="caution">
    <text evidence="9">The sequence shown here is derived from an EMBL/GenBank/DDBJ whole genome shotgun (WGS) entry which is preliminary data.</text>
</comment>
<organism evidence="9 10">
    <name type="scientific">Pseudosulfitobacter koreensis</name>
    <dbReference type="NCBI Taxonomy" id="2968472"/>
    <lineage>
        <taxon>Bacteria</taxon>
        <taxon>Pseudomonadati</taxon>
        <taxon>Pseudomonadota</taxon>
        <taxon>Alphaproteobacteria</taxon>
        <taxon>Rhodobacterales</taxon>
        <taxon>Roseobacteraceae</taxon>
        <taxon>Pseudosulfitobacter</taxon>
    </lineage>
</organism>
<dbReference type="Pfam" id="PF02518">
    <property type="entry name" value="HATPase_c"/>
    <property type="match status" value="1"/>
</dbReference>
<evidence type="ECO:0000256" key="2">
    <source>
        <dbReference type="ARBA" id="ARBA00012438"/>
    </source>
</evidence>
<dbReference type="Gene3D" id="3.30.450.20">
    <property type="entry name" value="PAS domain"/>
    <property type="match status" value="1"/>
</dbReference>
<dbReference type="InterPro" id="IPR011006">
    <property type="entry name" value="CheY-like_superfamily"/>
</dbReference>
<evidence type="ECO:0000259" key="8">
    <source>
        <dbReference type="PROSITE" id="PS50113"/>
    </source>
</evidence>
<dbReference type="PANTHER" id="PTHR43065:SF42">
    <property type="entry name" value="TWO-COMPONENT SENSOR PPRA"/>
    <property type="match status" value="1"/>
</dbReference>
<dbReference type="SMART" id="SM00388">
    <property type="entry name" value="HisKA"/>
    <property type="match status" value="1"/>
</dbReference>
<dbReference type="Gene3D" id="3.40.50.2300">
    <property type="match status" value="1"/>
</dbReference>
<keyword evidence="10" id="KW-1185">Reference proteome</keyword>
<dbReference type="Gene3D" id="1.10.287.130">
    <property type="match status" value="1"/>
</dbReference>
<evidence type="ECO:0000313" key="10">
    <source>
        <dbReference type="Proteomes" id="UP001165396"/>
    </source>
</evidence>
<dbReference type="InterPro" id="IPR001789">
    <property type="entry name" value="Sig_transdc_resp-reg_receiver"/>
</dbReference>
<dbReference type="InterPro" id="IPR004358">
    <property type="entry name" value="Sig_transdc_His_kin-like_C"/>
</dbReference>
<proteinExistence type="predicted"/>
<feature type="modified residue" description="4-aspartylphosphate" evidence="4">
    <location>
        <position position="637"/>
    </location>
</feature>
<dbReference type="SUPFAM" id="SSF47384">
    <property type="entry name" value="Homodimeric domain of signal transducing histidine kinase"/>
    <property type="match status" value="1"/>
</dbReference>
<dbReference type="CDD" id="cd00082">
    <property type="entry name" value="HisKA"/>
    <property type="match status" value="1"/>
</dbReference>
<dbReference type="Gene3D" id="3.30.565.10">
    <property type="entry name" value="Histidine kinase-like ATPase, C-terminal domain"/>
    <property type="match status" value="1"/>
</dbReference>
<keyword evidence="5" id="KW-1133">Transmembrane helix</keyword>
<dbReference type="SUPFAM" id="SSF52172">
    <property type="entry name" value="CheY-like"/>
    <property type="match status" value="1"/>
</dbReference>
<feature type="domain" description="Histidine kinase" evidence="6">
    <location>
        <begin position="337"/>
        <end position="559"/>
    </location>
</feature>
<dbReference type="InterPro" id="IPR003661">
    <property type="entry name" value="HisK_dim/P_dom"/>
</dbReference>